<dbReference type="EC" id="3.1.1.32" evidence="4"/>
<keyword evidence="7" id="KW-1015">Disulfide bond</keyword>
<reference evidence="10" key="1">
    <citation type="journal article" date="2011" name="Proc. Natl. Acad. Sci. U.S.A.">
        <title>The genome of the fire ant Solenopsis invicta.</title>
        <authorList>
            <person name="Wurm Y."/>
            <person name="Wang J."/>
            <person name="Riba-Grognuz O."/>
            <person name="Corona M."/>
            <person name="Nygaard S."/>
            <person name="Hunt B.G."/>
            <person name="Ingram K.K."/>
            <person name="Falquet L."/>
            <person name="Nipitwattanaphon M."/>
            <person name="Gotzek D."/>
            <person name="Dijkstra M.B."/>
            <person name="Oettler J."/>
            <person name="Comtesse F."/>
            <person name="Shih C.J."/>
            <person name="Wu W.J."/>
            <person name="Yang C.C."/>
            <person name="Thomas J."/>
            <person name="Beaudoing E."/>
            <person name="Pradervand S."/>
            <person name="Flegel V."/>
            <person name="Cook E.D."/>
            <person name="Fabbretti R."/>
            <person name="Stockinger H."/>
            <person name="Long L."/>
            <person name="Farmerie W.G."/>
            <person name="Oakey J."/>
            <person name="Boomsma J.J."/>
            <person name="Pamilo P."/>
            <person name="Yi S.V."/>
            <person name="Heinze J."/>
            <person name="Goodisman M.A."/>
            <person name="Farinelli L."/>
            <person name="Harshman K."/>
            <person name="Hulo N."/>
            <person name="Cerutti L."/>
            <person name="Xenarios I."/>
            <person name="Shoemaker D."/>
            <person name="Keller L."/>
        </authorList>
    </citation>
    <scope>NUCLEOTIDE SEQUENCE [LARGE SCALE GENOMIC DNA]</scope>
</reference>
<dbReference type="GO" id="GO:0016042">
    <property type="term" value="P:lipid catabolic process"/>
    <property type="evidence" value="ECO:0007669"/>
    <property type="project" value="TreeGrafter"/>
</dbReference>
<feature type="domain" description="Lipase" evidence="9">
    <location>
        <begin position="3"/>
        <end position="145"/>
    </location>
</feature>
<keyword evidence="5" id="KW-0964">Secreted</keyword>
<dbReference type="EMBL" id="GL765584">
    <property type="protein sequence ID" value="EFZ16081.1"/>
    <property type="molecule type" value="Genomic_DNA"/>
</dbReference>
<dbReference type="InterPro" id="IPR000734">
    <property type="entry name" value="TAG_lipase"/>
</dbReference>
<evidence type="ECO:0000256" key="8">
    <source>
        <dbReference type="RuleBase" id="RU004262"/>
    </source>
</evidence>
<evidence type="ECO:0000259" key="9">
    <source>
        <dbReference type="Pfam" id="PF00151"/>
    </source>
</evidence>
<evidence type="ECO:0000256" key="4">
    <source>
        <dbReference type="ARBA" id="ARBA00013179"/>
    </source>
</evidence>
<dbReference type="InterPro" id="IPR029058">
    <property type="entry name" value="AB_hydrolase_fold"/>
</dbReference>
<gene>
    <name evidence="10" type="ORF">SINV_05422</name>
</gene>
<comment type="subcellular location">
    <subcellularLocation>
        <location evidence="2">Secreted</location>
    </subcellularLocation>
</comment>
<dbReference type="AlphaFoldDB" id="E9ITM3"/>
<name>E9ITM3_SOLIN</name>
<evidence type="ECO:0000256" key="1">
    <source>
        <dbReference type="ARBA" id="ARBA00000111"/>
    </source>
</evidence>
<evidence type="ECO:0000256" key="6">
    <source>
        <dbReference type="ARBA" id="ARBA00022801"/>
    </source>
</evidence>
<comment type="similarity">
    <text evidence="3 8">Belongs to the AB hydrolase superfamily. Lipase family.</text>
</comment>
<evidence type="ECO:0000313" key="10">
    <source>
        <dbReference type="EMBL" id="EFZ16081.1"/>
    </source>
</evidence>
<evidence type="ECO:0000256" key="3">
    <source>
        <dbReference type="ARBA" id="ARBA00010701"/>
    </source>
</evidence>
<dbReference type="GO" id="GO:0008970">
    <property type="term" value="F:phospholipase A1 activity"/>
    <property type="evidence" value="ECO:0007669"/>
    <property type="project" value="UniProtKB-EC"/>
</dbReference>
<dbReference type="GO" id="GO:0005615">
    <property type="term" value="C:extracellular space"/>
    <property type="evidence" value="ECO:0007669"/>
    <property type="project" value="TreeGrafter"/>
</dbReference>
<proteinExistence type="inferred from homology"/>
<keyword evidence="6" id="KW-0378">Hydrolase</keyword>
<dbReference type="SUPFAM" id="SSF53474">
    <property type="entry name" value="alpha/beta-Hydrolases"/>
    <property type="match status" value="1"/>
</dbReference>
<feature type="non-terminal residue" evidence="10">
    <location>
        <position position="177"/>
    </location>
</feature>
<sequence length="177" mass="19763">MINTCKTPLENMKFVGHSLGSHVCGFAAKQIKRLTNKTVPTILCLDPADPDFGRNTCEDRVCREDTNRMVVFKTSMLGISDPIGHLNLQFGNGLKQPACWFWDVSCHHTESITYATDMVDEKCLRLAVPFDASSYPTADTEDCLVVNSNILKPDNTAVGQKYVYTNCAENTFKCKKE</sequence>
<dbReference type="PANTHER" id="PTHR11610">
    <property type="entry name" value="LIPASE"/>
    <property type="match status" value="1"/>
</dbReference>
<accession>E9ITM3</accession>
<evidence type="ECO:0000256" key="5">
    <source>
        <dbReference type="ARBA" id="ARBA00022525"/>
    </source>
</evidence>
<dbReference type="OMA" id="NCAENTF"/>
<dbReference type="InterPro" id="IPR013818">
    <property type="entry name" value="Lipase"/>
</dbReference>
<evidence type="ECO:0000256" key="7">
    <source>
        <dbReference type="ARBA" id="ARBA00023157"/>
    </source>
</evidence>
<dbReference type="Pfam" id="PF00151">
    <property type="entry name" value="Lipase"/>
    <property type="match status" value="1"/>
</dbReference>
<dbReference type="Gene3D" id="3.40.50.1820">
    <property type="entry name" value="alpha/beta hydrolase"/>
    <property type="match status" value="1"/>
</dbReference>
<dbReference type="OrthoDB" id="8183961at2759"/>
<dbReference type="HOGENOM" id="CLU_1519733_0_0_1"/>
<evidence type="ECO:0000256" key="2">
    <source>
        <dbReference type="ARBA" id="ARBA00004613"/>
    </source>
</evidence>
<organism>
    <name type="scientific">Solenopsis invicta</name>
    <name type="common">Red imported fire ant</name>
    <name type="synonym">Solenopsis wagneri</name>
    <dbReference type="NCBI Taxonomy" id="13686"/>
    <lineage>
        <taxon>Eukaryota</taxon>
        <taxon>Metazoa</taxon>
        <taxon>Ecdysozoa</taxon>
        <taxon>Arthropoda</taxon>
        <taxon>Hexapoda</taxon>
        <taxon>Insecta</taxon>
        <taxon>Pterygota</taxon>
        <taxon>Neoptera</taxon>
        <taxon>Endopterygota</taxon>
        <taxon>Hymenoptera</taxon>
        <taxon>Apocrita</taxon>
        <taxon>Aculeata</taxon>
        <taxon>Formicoidea</taxon>
        <taxon>Formicidae</taxon>
        <taxon>Myrmicinae</taxon>
        <taxon>Solenopsis</taxon>
    </lineage>
</organism>
<protein>
    <recommendedName>
        <fullName evidence="4">phospholipase A1</fullName>
        <ecNumber evidence="4">3.1.1.32</ecNumber>
    </recommendedName>
</protein>
<comment type="catalytic activity">
    <reaction evidence="1">
        <text>a 1,2-diacyl-sn-glycero-3-phosphocholine + H2O = a 2-acyl-sn-glycero-3-phosphocholine + a fatty acid + H(+)</text>
        <dbReference type="Rhea" id="RHEA:18689"/>
        <dbReference type="ChEBI" id="CHEBI:15377"/>
        <dbReference type="ChEBI" id="CHEBI:15378"/>
        <dbReference type="ChEBI" id="CHEBI:28868"/>
        <dbReference type="ChEBI" id="CHEBI:57643"/>
        <dbReference type="ChEBI" id="CHEBI:57875"/>
        <dbReference type="EC" id="3.1.1.32"/>
    </reaction>
</comment>